<accession>A0A2N3IGJ7</accession>
<gene>
    <name evidence="1" type="ORF">BZG01_00455</name>
</gene>
<dbReference type="RefSeq" id="WP_101307852.1">
    <property type="nucleotide sequence ID" value="NZ_CAXXEE010000003.1"/>
</dbReference>
<evidence type="ECO:0000313" key="2">
    <source>
        <dbReference type="Proteomes" id="UP000233618"/>
    </source>
</evidence>
<name>A0A2N3IGJ7_9BACT</name>
<organism evidence="1 2">
    <name type="scientific">Labilibaculum manganireducens</name>
    <dbReference type="NCBI Taxonomy" id="1940525"/>
    <lineage>
        <taxon>Bacteria</taxon>
        <taxon>Pseudomonadati</taxon>
        <taxon>Bacteroidota</taxon>
        <taxon>Bacteroidia</taxon>
        <taxon>Marinilabiliales</taxon>
        <taxon>Marinifilaceae</taxon>
        <taxon>Labilibaculum</taxon>
    </lineage>
</organism>
<protein>
    <submittedName>
        <fullName evidence="1">Uncharacterized protein</fullName>
    </submittedName>
</protein>
<dbReference type="Proteomes" id="UP000233618">
    <property type="component" value="Unassembled WGS sequence"/>
</dbReference>
<dbReference type="AlphaFoldDB" id="A0A2N3IGJ7"/>
<sequence length="214" mass="24664">MPKSLQKSLEECRILVYGLSGNEAIKTRIAAIYPEDRILTGVKLYENAKSAFESQSTEKIESTEANREFKIVYDKIYGQLVKIRKASRYFFKNNAELSTLLRLNKEIPGNYADWKNLCEETTNAVLQHIVIQDKLALVELGSEEITEMVQQLEKIDELKIKAQKEDGEAQVATVRKQETFNKLMAYCNDLRACLDLFYERSERQTLEQLGILVK</sequence>
<dbReference type="EMBL" id="MVDE01000001">
    <property type="protein sequence ID" value="PKQ69439.1"/>
    <property type="molecule type" value="Genomic_DNA"/>
</dbReference>
<reference evidence="1 2" key="1">
    <citation type="journal article" date="2017" name="Front. Microbiol.">
        <title>Labilibaculum manganireducens gen. nov., sp. nov. and Labilibaculum filiforme sp. nov., Novel Bacteroidetes Isolated from Subsurface Sediments of the Baltic Sea.</title>
        <authorList>
            <person name="Vandieken V."/>
            <person name="Marshall I.P."/>
            <person name="Niemann H."/>
            <person name="Engelen B."/>
            <person name="Cypionka H."/>
        </authorList>
    </citation>
    <scope>NUCLEOTIDE SEQUENCE [LARGE SCALE GENOMIC DNA]</scope>
    <source>
        <strain evidence="1 2">59.10-2M</strain>
    </source>
</reference>
<keyword evidence="2" id="KW-1185">Reference proteome</keyword>
<proteinExistence type="predicted"/>
<evidence type="ECO:0000313" key="1">
    <source>
        <dbReference type="EMBL" id="PKQ69439.1"/>
    </source>
</evidence>
<comment type="caution">
    <text evidence="1">The sequence shown here is derived from an EMBL/GenBank/DDBJ whole genome shotgun (WGS) entry which is preliminary data.</text>
</comment>